<evidence type="ECO:0000313" key="3">
    <source>
        <dbReference type="Proteomes" id="UP000318288"/>
    </source>
</evidence>
<sequence length="386" mass="41929">MPAIEKLTLVGDATAMGRAHGTVFRREIQALTEERMRLCHDRFWIGDGINRVNPEALAEACWEHQKRYDTQTTAELEGIADAADVPARDLLVTGGFTDFVDALRGGAALNSSSQGPVNDPGQCTAVLVAASTSADRLPLLAQTWDMHTSATPYIRVLDQRSTDQPATVVFTVTGCPAMIGINEHGLAIGINNLVTMDGSPGVMWTSVVRRMLRARNADEALELLKLAPVAGAHHYLLLDAESNGYSVERSPTRIAVRTLASTLAHTNHCLDSELVNIEPVRGDAPVHSTRGRLRSAEHWLDTHREDCSRQGLWRLLNQFDAKDPLSSICHGPLPDYDVETGGAVVISPRDRAMDAIWGLGRVHAKADQTEPETFTVLPNSPTPTAS</sequence>
<name>A0A5C6EI94_9BACT</name>
<accession>A0A5C6EI94</accession>
<dbReference type="InterPro" id="IPR005079">
    <property type="entry name" value="Peptidase_C45_hydrolase"/>
</dbReference>
<dbReference type="Gene3D" id="3.60.60.10">
    <property type="entry name" value="Penicillin V Acylase, Chain A"/>
    <property type="match status" value="1"/>
</dbReference>
<dbReference type="OrthoDB" id="8109453at2"/>
<keyword evidence="2" id="KW-0808">Transferase</keyword>
<dbReference type="Proteomes" id="UP000318288">
    <property type="component" value="Unassembled WGS sequence"/>
</dbReference>
<dbReference type="PANTHER" id="PTHR34180:SF1">
    <property type="entry name" value="BETA-ALANYL-DOPAMINE_CARCININE HYDROLASE"/>
    <property type="match status" value="1"/>
</dbReference>
<organism evidence="2 3">
    <name type="scientific">Rubripirellula tenax</name>
    <dbReference type="NCBI Taxonomy" id="2528015"/>
    <lineage>
        <taxon>Bacteria</taxon>
        <taxon>Pseudomonadati</taxon>
        <taxon>Planctomycetota</taxon>
        <taxon>Planctomycetia</taxon>
        <taxon>Pirellulales</taxon>
        <taxon>Pirellulaceae</taxon>
        <taxon>Rubripirellula</taxon>
    </lineage>
</organism>
<dbReference type="NCBIfam" id="NF040521">
    <property type="entry name" value="C45_proenzyme"/>
    <property type="match status" value="1"/>
</dbReference>
<dbReference type="Pfam" id="PF03417">
    <property type="entry name" value="AAT"/>
    <property type="match status" value="1"/>
</dbReference>
<protein>
    <submittedName>
        <fullName evidence="2">Acyl-coenzyme A:6-aminopenicillanic acid acyl-transferase</fullName>
    </submittedName>
</protein>
<comment type="caution">
    <text evidence="2">The sequence shown here is derived from an EMBL/GenBank/DDBJ whole genome shotgun (WGS) entry which is preliminary data.</text>
</comment>
<evidence type="ECO:0000313" key="2">
    <source>
        <dbReference type="EMBL" id="TWU48762.1"/>
    </source>
</evidence>
<keyword evidence="3" id="KW-1185">Reference proteome</keyword>
<dbReference type="AlphaFoldDB" id="A0A5C6EI94"/>
<proteinExistence type="predicted"/>
<dbReference type="RefSeq" id="WP_146460295.1">
    <property type="nucleotide sequence ID" value="NZ_SJPW01000006.1"/>
</dbReference>
<gene>
    <name evidence="2" type="ORF">Poly51_46650</name>
</gene>
<dbReference type="InterPro" id="IPR047801">
    <property type="entry name" value="Peptidase_C45"/>
</dbReference>
<dbReference type="PANTHER" id="PTHR34180">
    <property type="entry name" value="PEPTIDASE C45"/>
    <property type="match status" value="1"/>
</dbReference>
<dbReference type="InterPro" id="IPR047794">
    <property type="entry name" value="C45_proenzyme-like"/>
</dbReference>
<dbReference type="GO" id="GO:0016740">
    <property type="term" value="F:transferase activity"/>
    <property type="evidence" value="ECO:0007669"/>
    <property type="project" value="UniProtKB-KW"/>
</dbReference>
<reference evidence="2 3" key="1">
    <citation type="submission" date="2019-02" db="EMBL/GenBank/DDBJ databases">
        <title>Deep-cultivation of Planctomycetes and their phenomic and genomic characterization uncovers novel biology.</title>
        <authorList>
            <person name="Wiegand S."/>
            <person name="Jogler M."/>
            <person name="Boedeker C."/>
            <person name="Pinto D."/>
            <person name="Vollmers J."/>
            <person name="Rivas-Marin E."/>
            <person name="Kohn T."/>
            <person name="Peeters S.H."/>
            <person name="Heuer A."/>
            <person name="Rast P."/>
            <person name="Oberbeckmann S."/>
            <person name="Bunk B."/>
            <person name="Jeske O."/>
            <person name="Meyerdierks A."/>
            <person name="Storesund J.E."/>
            <person name="Kallscheuer N."/>
            <person name="Luecker S."/>
            <person name="Lage O.M."/>
            <person name="Pohl T."/>
            <person name="Merkel B.J."/>
            <person name="Hornburger P."/>
            <person name="Mueller R.-W."/>
            <person name="Bruemmer F."/>
            <person name="Labrenz M."/>
            <person name="Spormann A.M."/>
            <person name="Op Den Camp H."/>
            <person name="Overmann J."/>
            <person name="Amann R."/>
            <person name="Jetten M.S.M."/>
            <person name="Mascher T."/>
            <person name="Medema M.H."/>
            <person name="Devos D.P."/>
            <person name="Kaster A.-K."/>
            <person name="Ovreas L."/>
            <person name="Rohde M."/>
            <person name="Galperin M.Y."/>
            <person name="Jogler C."/>
        </authorList>
    </citation>
    <scope>NUCLEOTIDE SEQUENCE [LARGE SCALE GENOMIC DNA]</scope>
    <source>
        <strain evidence="2 3">Poly51</strain>
    </source>
</reference>
<dbReference type="EMBL" id="SJPW01000006">
    <property type="protein sequence ID" value="TWU48762.1"/>
    <property type="molecule type" value="Genomic_DNA"/>
</dbReference>
<feature type="domain" description="Peptidase C45 hydrolase" evidence="1">
    <location>
        <begin position="139"/>
        <end position="317"/>
    </location>
</feature>
<evidence type="ECO:0000259" key="1">
    <source>
        <dbReference type="Pfam" id="PF03417"/>
    </source>
</evidence>
<dbReference type="Gene3D" id="1.10.10.2120">
    <property type="match status" value="1"/>
</dbReference>